<dbReference type="AlphaFoldDB" id="A0A9D9IDF8"/>
<dbReference type="InterPro" id="IPR006056">
    <property type="entry name" value="RidA"/>
</dbReference>
<dbReference type="InterPro" id="IPR019897">
    <property type="entry name" value="RidA_CS"/>
</dbReference>
<dbReference type="Gene3D" id="3.30.1330.40">
    <property type="entry name" value="RutC-like"/>
    <property type="match status" value="1"/>
</dbReference>
<dbReference type="InterPro" id="IPR006175">
    <property type="entry name" value="YjgF/YER057c/UK114"/>
</dbReference>
<accession>A0A9D9IDF8</accession>
<organism evidence="2 3">
    <name type="scientific">Candidatus Cryptobacteroides faecavium</name>
    <dbReference type="NCBI Taxonomy" id="2840762"/>
    <lineage>
        <taxon>Bacteria</taxon>
        <taxon>Pseudomonadati</taxon>
        <taxon>Bacteroidota</taxon>
        <taxon>Bacteroidia</taxon>
        <taxon>Bacteroidales</taxon>
        <taxon>Candidatus Cryptobacteroides</taxon>
    </lineage>
</organism>
<sequence>MKKVIATPNAPKAVGPYSQAIEVNGTLYVSGQIPVVPADGSVPATIEEQTRQSLKNVGAILEAAGMTYDNVVKTTVLLDDIANFAAANAVYAEFFTGDKPARACFQVAALPMGVKIEIEAIAAR</sequence>
<evidence type="ECO:0000313" key="3">
    <source>
        <dbReference type="Proteomes" id="UP000823603"/>
    </source>
</evidence>
<comment type="similarity">
    <text evidence="1">Belongs to the RutC family.</text>
</comment>
<dbReference type="PANTHER" id="PTHR11803:SF59">
    <property type="entry name" value="ENDORIBONUCLEASE"/>
    <property type="match status" value="1"/>
</dbReference>
<comment type="caution">
    <text evidence="2">The sequence shown here is derived from an EMBL/GenBank/DDBJ whole genome shotgun (WGS) entry which is preliminary data.</text>
</comment>
<reference evidence="2" key="1">
    <citation type="submission" date="2020-10" db="EMBL/GenBank/DDBJ databases">
        <authorList>
            <person name="Gilroy R."/>
        </authorList>
    </citation>
    <scope>NUCLEOTIDE SEQUENCE</scope>
    <source>
        <strain evidence="2">B2-22910</strain>
    </source>
</reference>
<dbReference type="FunFam" id="3.30.1330.40:FF:000001">
    <property type="entry name" value="L-PSP family endoribonuclease"/>
    <property type="match status" value="1"/>
</dbReference>
<dbReference type="NCBIfam" id="TIGR00004">
    <property type="entry name" value="Rid family detoxifying hydrolase"/>
    <property type="match status" value="1"/>
</dbReference>
<dbReference type="SUPFAM" id="SSF55298">
    <property type="entry name" value="YjgF-like"/>
    <property type="match status" value="1"/>
</dbReference>
<proteinExistence type="inferred from homology"/>
<dbReference type="InterPro" id="IPR035959">
    <property type="entry name" value="RutC-like_sf"/>
</dbReference>
<dbReference type="PROSITE" id="PS01094">
    <property type="entry name" value="UPF0076"/>
    <property type="match status" value="1"/>
</dbReference>
<dbReference type="GO" id="GO:0019239">
    <property type="term" value="F:deaminase activity"/>
    <property type="evidence" value="ECO:0007669"/>
    <property type="project" value="TreeGrafter"/>
</dbReference>
<protein>
    <submittedName>
        <fullName evidence="2">RidA family protein</fullName>
    </submittedName>
</protein>
<dbReference type="Pfam" id="PF01042">
    <property type="entry name" value="Ribonuc_L-PSP"/>
    <property type="match status" value="1"/>
</dbReference>
<dbReference type="EMBL" id="JADIMB010000003">
    <property type="protein sequence ID" value="MBO8470241.1"/>
    <property type="molecule type" value="Genomic_DNA"/>
</dbReference>
<evidence type="ECO:0000313" key="2">
    <source>
        <dbReference type="EMBL" id="MBO8470241.1"/>
    </source>
</evidence>
<dbReference type="GO" id="GO:0005829">
    <property type="term" value="C:cytosol"/>
    <property type="evidence" value="ECO:0007669"/>
    <property type="project" value="TreeGrafter"/>
</dbReference>
<evidence type="ECO:0000256" key="1">
    <source>
        <dbReference type="ARBA" id="ARBA00010552"/>
    </source>
</evidence>
<reference evidence="2" key="2">
    <citation type="journal article" date="2021" name="PeerJ">
        <title>Extensive microbial diversity within the chicken gut microbiome revealed by metagenomics and culture.</title>
        <authorList>
            <person name="Gilroy R."/>
            <person name="Ravi A."/>
            <person name="Getino M."/>
            <person name="Pursley I."/>
            <person name="Horton D.L."/>
            <person name="Alikhan N.F."/>
            <person name="Baker D."/>
            <person name="Gharbi K."/>
            <person name="Hall N."/>
            <person name="Watson M."/>
            <person name="Adriaenssens E.M."/>
            <person name="Foster-Nyarko E."/>
            <person name="Jarju S."/>
            <person name="Secka A."/>
            <person name="Antonio M."/>
            <person name="Oren A."/>
            <person name="Chaudhuri R.R."/>
            <person name="La Ragione R."/>
            <person name="Hildebrand F."/>
            <person name="Pallen M.J."/>
        </authorList>
    </citation>
    <scope>NUCLEOTIDE SEQUENCE</scope>
    <source>
        <strain evidence="2">B2-22910</strain>
    </source>
</reference>
<dbReference type="PANTHER" id="PTHR11803">
    <property type="entry name" value="2-IMINOBUTANOATE/2-IMINOPROPANOATE DEAMINASE RIDA"/>
    <property type="match status" value="1"/>
</dbReference>
<dbReference type="Proteomes" id="UP000823603">
    <property type="component" value="Unassembled WGS sequence"/>
</dbReference>
<dbReference type="CDD" id="cd00448">
    <property type="entry name" value="YjgF_YER057c_UK114_family"/>
    <property type="match status" value="1"/>
</dbReference>
<gene>
    <name evidence="2" type="ORF">IAB82_00405</name>
</gene>
<name>A0A9D9IDF8_9BACT</name>